<dbReference type="InterPro" id="IPR003715">
    <property type="entry name" value="Poly_export_N"/>
</dbReference>
<feature type="domain" description="Polysaccharide export protein N-terminal" evidence="3">
    <location>
        <begin position="35"/>
        <end position="108"/>
    </location>
</feature>
<dbReference type="EMBL" id="JABWTA010000001">
    <property type="protein sequence ID" value="NVE93340.1"/>
    <property type="molecule type" value="Genomic_DNA"/>
</dbReference>
<dbReference type="InterPro" id="IPR019554">
    <property type="entry name" value="Soluble_ligand-bd"/>
</dbReference>
<evidence type="ECO:0000259" key="4">
    <source>
        <dbReference type="Pfam" id="PF10531"/>
    </source>
</evidence>
<dbReference type="PANTHER" id="PTHR33619">
    <property type="entry name" value="POLYSACCHARIDE EXPORT PROTEIN GFCE-RELATED"/>
    <property type="match status" value="1"/>
</dbReference>
<protein>
    <submittedName>
        <fullName evidence="5">Polysaccharide export protein</fullName>
    </submittedName>
</protein>
<dbReference type="PANTHER" id="PTHR33619:SF3">
    <property type="entry name" value="POLYSACCHARIDE EXPORT PROTEIN GFCE-RELATED"/>
    <property type="match status" value="1"/>
</dbReference>
<dbReference type="Gene3D" id="3.10.560.10">
    <property type="entry name" value="Outer membrane lipoprotein wza domain like"/>
    <property type="match status" value="1"/>
</dbReference>
<dbReference type="AlphaFoldDB" id="A0A850H6Y8"/>
<keyword evidence="6" id="KW-1185">Reference proteome</keyword>
<dbReference type="GO" id="GO:0015159">
    <property type="term" value="F:polysaccharide transmembrane transporter activity"/>
    <property type="evidence" value="ECO:0007669"/>
    <property type="project" value="InterPro"/>
</dbReference>
<feature type="signal peptide" evidence="2">
    <location>
        <begin position="1"/>
        <end position="22"/>
    </location>
</feature>
<keyword evidence="1 2" id="KW-0732">Signal</keyword>
<dbReference type="Pfam" id="PF10531">
    <property type="entry name" value="SLBB"/>
    <property type="match status" value="1"/>
</dbReference>
<dbReference type="InterPro" id="IPR049712">
    <property type="entry name" value="Poly_export"/>
</dbReference>
<evidence type="ECO:0000256" key="2">
    <source>
        <dbReference type="SAM" id="SignalP"/>
    </source>
</evidence>
<evidence type="ECO:0000256" key="1">
    <source>
        <dbReference type="ARBA" id="ARBA00022729"/>
    </source>
</evidence>
<name>A0A850H6Y8_9SPHN</name>
<accession>A0A850H6Y8</accession>
<sequence length="189" mass="20505">MLRISQMFALLGAMLLGLSACASGTPPIADASMDAPSYRIGAGDRLKVTVFGEDALSNEYVVTSVGDIAFPLLGAIPVEGKTVEESAKLLTDRLASGYLNDPRVSMEVLNYRPFYILGEVTSSGEFAYRANLTATQAIALAGGYSYRADKNKVFIRRAGETEERTYILKPDQPVWILPGDTVRIGERFL</sequence>
<comment type="caution">
    <text evidence="5">The sequence shown here is derived from an EMBL/GenBank/DDBJ whole genome shotgun (WGS) entry which is preliminary data.</text>
</comment>
<feature type="chain" id="PRO_5032562848" evidence="2">
    <location>
        <begin position="23"/>
        <end position="189"/>
    </location>
</feature>
<dbReference type="Proteomes" id="UP000546031">
    <property type="component" value="Unassembled WGS sequence"/>
</dbReference>
<evidence type="ECO:0000259" key="3">
    <source>
        <dbReference type="Pfam" id="PF02563"/>
    </source>
</evidence>
<feature type="domain" description="Soluble ligand binding" evidence="4">
    <location>
        <begin position="114"/>
        <end position="162"/>
    </location>
</feature>
<evidence type="ECO:0000313" key="6">
    <source>
        <dbReference type="Proteomes" id="UP000546031"/>
    </source>
</evidence>
<dbReference type="Pfam" id="PF02563">
    <property type="entry name" value="Poly_export"/>
    <property type="match status" value="1"/>
</dbReference>
<dbReference type="PROSITE" id="PS51257">
    <property type="entry name" value="PROKAR_LIPOPROTEIN"/>
    <property type="match status" value="1"/>
</dbReference>
<gene>
    <name evidence="5" type="ORF">HUO12_00345</name>
</gene>
<reference evidence="5 6" key="1">
    <citation type="submission" date="2020-06" db="EMBL/GenBank/DDBJ databases">
        <title>Altererythrobacter lutimaris sp. nov., a marine bacterium isolated from a tidal flat.</title>
        <authorList>
            <person name="Kim D."/>
            <person name="Yoo Y."/>
            <person name="Kim J.-J."/>
        </authorList>
    </citation>
    <scope>NUCLEOTIDE SEQUENCE [LARGE SCALE GENOMIC DNA]</scope>
    <source>
        <strain evidence="5 6">JGD-16</strain>
    </source>
</reference>
<evidence type="ECO:0000313" key="5">
    <source>
        <dbReference type="EMBL" id="NVE93340.1"/>
    </source>
</evidence>
<organism evidence="5 6">
    <name type="scientific">Altererythrobacter lutimaris</name>
    <dbReference type="NCBI Taxonomy" id="2743979"/>
    <lineage>
        <taxon>Bacteria</taxon>
        <taxon>Pseudomonadati</taxon>
        <taxon>Pseudomonadota</taxon>
        <taxon>Alphaproteobacteria</taxon>
        <taxon>Sphingomonadales</taxon>
        <taxon>Erythrobacteraceae</taxon>
        <taxon>Altererythrobacter</taxon>
    </lineage>
</organism>
<dbReference type="Gene3D" id="3.30.1950.10">
    <property type="entry name" value="wza like domain"/>
    <property type="match status" value="1"/>
</dbReference>
<proteinExistence type="predicted"/>